<evidence type="ECO:0000313" key="5">
    <source>
        <dbReference type="Proteomes" id="UP000437068"/>
    </source>
</evidence>
<protein>
    <submittedName>
        <fullName evidence="3">Uncharacterized protein</fullName>
    </submittedName>
</protein>
<dbReference type="EMBL" id="QXGE01000712">
    <property type="protein sequence ID" value="KAE9305319.1"/>
    <property type="molecule type" value="Genomic_DNA"/>
</dbReference>
<dbReference type="Proteomes" id="UP000441208">
    <property type="component" value="Unassembled WGS sequence"/>
</dbReference>
<organism evidence="3 6">
    <name type="scientific">Phytophthora fragariae</name>
    <dbReference type="NCBI Taxonomy" id="53985"/>
    <lineage>
        <taxon>Eukaryota</taxon>
        <taxon>Sar</taxon>
        <taxon>Stramenopiles</taxon>
        <taxon>Oomycota</taxon>
        <taxon>Peronosporomycetes</taxon>
        <taxon>Peronosporales</taxon>
        <taxon>Peronosporaceae</taxon>
        <taxon>Phytophthora</taxon>
    </lineage>
</organism>
<reference evidence="5 6" key="1">
    <citation type="submission" date="2018-08" db="EMBL/GenBank/DDBJ databases">
        <title>Genomic investigation of the strawberry pathogen Phytophthora fragariae indicates pathogenicity is determined by transcriptional variation in three key races.</title>
        <authorList>
            <person name="Adams T.M."/>
            <person name="Armitage A.D."/>
            <person name="Sobczyk M.K."/>
            <person name="Bates H.J."/>
            <person name="Dunwell J.M."/>
            <person name="Nellist C.F."/>
            <person name="Harrison R.J."/>
        </authorList>
    </citation>
    <scope>NUCLEOTIDE SEQUENCE [LARGE SCALE GENOMIC DNA]</scope>
    <source>
        <strain evidence="4 5">A4</strain>
        <strain evidence="3 6">NOV-5</strain>
        <strain evidence="2 7">NOV-71</strain>
    </source>
</reference>
<comment type="caution">
    <text evidence="3">The sequence shown here is derived from an EMBL/GenBank/DDBJ whole genome shotgun (WGS) entry which is preliminary data.</text>
</comment>
<evidence type="ECO:0000256" key="1">
    <source>
        <dbReference type="SAM" id="MobiDB-lite"/>
    </source>
</evidence>
<evidence type="ECO:0000313" key="2">
    <source>
        <dbReference type="EMBL" id="KAE9117792.1"/>
    </source>
</evidence>
<name>A0A6A3TWQ8_9STRA</name>
<evidence type="ECO:0000313" key="3">
    <source>
        <dbReference type="EMBL" id="KAE9143249.1"/>
    </source>
</evidence>
<sequence length="62" mass="7160">MTCHQIWHVKWKNGDERPRPRIGRDIQMRGLGKKRRRVADDDGGEEKTEEQEAGDTGVVQSD</sequence>
<dbReference type="AlphaFoldDB" id="A0A6A3TWQ8"/>
<gene>
    <name evidence="4" type="ORF">PF001_g12646</name>
    <name evidence="3" type="ORF">PF006_g11708</name>
    <name evidence="2" type="ORF">PF007_g9150</name>
</gene>
<evidence type="ECO:0000313" key="4">
    <source>
        <dbReference type="EMBL" id="KAE9305319.1"/>
    </source>
</evidence>
<proteinExistence type="predicted"/>
<dbReference type="Proteomes" id="UP000440732">
    <property type="component" value="Unassembled WGS sequence"/>
</dbReference>
<feature type="compositionally biased region" description="Basic and acidic residues" evidence="1">
    <location>
        <begin position="14"/>
        <end position="27"/>
    </location>
</feature>
<dbReference type="EMBL" id="QXFZ01000404">
    <property type="protein sequence ID" value="KAE9117792.1"/>
    <property type="molecule type" value="Genomic_DNA"/>
</dbReference>
<dbReference type="EMBL" id="QXGA01000633">
    <property type="protein sequence ID" value="KAE9143249.1"/>
    <property type="molecule type" value="Genomic_DNA"/>
</dbReference>
<evidence type="ECO:0000313" key="7">
    <source>
        <dbReference type="Proteomes" id="UP000441208"/>
    </source>
</evidence>
<evidence type="ECO:0000313" key="6">
    <source>
        <dbReference type="Proteomes" id="UP000440732"/>
    </source>
</evidence>
<feature type="region of interest" description="Disordered" evidence="1">
    <location>
        <begin position="14"/>
        <end position="62"/>
    </location>
</feature>
<accession>A0A6A3TWQ8</accession>
<dbReference type="Proteomes" id="UP000437068">
    <property type="component" value="Unassembled WGS sequence"/>
</dbReference>
<feature type="compositionally biased region" description="Acidic residues" evidence="1">
    <location>
        <begin position="41"/>
        <end position="53"/>
    </location>
</feature>